<evidence type="ECO:0000313" key="3">
    <source>
        <dbReference type="Proteomes" id="UP000268857"/>
    </source>
</evidence>
<keyword evidence="3" id="KW-1185">Reference proteome</keyword>
<keyword evidence="1" id="KW-1133">Transmembrane helix</keyword>
<proteinExistence type="predicted"/>
<sequence length="62" mass="7065">MQATYVSPRRRYFVYIAPDFQSAGNMSSHEVFMTLQDVPNLWVPLALLGLIIIAAVFFSRSQ</sequence>
<dbReference type="EMBL" id="RSCJ01000005">
    <property type="protein sequence ID" value="RUR84259.1"/>
    <property type="molecule type" value="Genomic_DNA"/>
</dbReference>
<dbReference type="RefSeq" id="WP_127011307.1">
    <property type="nucleotide sequence ID" value="NZ_AJLN01000040.1"/>
</dbReference>
<accession>A0A3S0ZV54</accession>
<organism evidence="2 3">
    <name type="scientific">Chlorogloeopsis fritschii PCC 6912</name>
    <dbReference type="NCBI Taxonomy" id="211165"/>
    <lineage>
        <taxon>Bacteria</taxon>
        <taxon>Bacillati</taxon>
        <taxon>Cyanobacteriota</taxon>
        <taxon>Cyanophyceae</taxon>
        <taxon>Nostocales</taxon>
        <taxon>Chlorogloeopsidaceae</taxon>
        <taxon>Chlorogloeopsis</taxon>
    </lineage>
</organism>
<protein>
    <submittedName>
        <fullName evidence="2">Uncharacterized protein</fullName>
    </submittedName>
</protein>
<dbReference type="Proteomes" id="UP000268857">
    <property type="component" value="Unassembled WGS sequence"/>
</dbReference>
<evidence type="ECO:0000256" key="1">
    <source>
        <dbReference type="SAM" id="Phobius"/>
    </source>
</evidence>
<name>A0A3S0ZV54_CHLFR</name>
<dbReference type="AlphaFoldDB" id="A0A3S0ZV54"/>
<keyword evidence="1" id="KW-0472">Membrane</keyword>
<evidence type="ECO:0000313" key="2">
    <source>
        <dbReference type="EMBL" id="RUR84259.1"/>
    </source>
</evidence>
<comment type="caution">
    <text evidence="2">The sequence shown here is derived from an EMBL/GenBank/DDBJ whole genome shotgun (WGS) entry which is preliminary data.</text>
</comment>
<gene>
    <name evidence="2" type="ORF">PCC6912_18530</name>
</gene>
<keyword evidence="1" id="KW-0812">Transmembrane</keyword>
<reference evidence="2 3" key="1">
    <citation type="journal article" date="2019" name="Genome Biol. Evol.">
        <title>Day and night: Metabolic profiles and evolutionary relationships of six axenic non-marine cyanobacteria.</title>
        <authorList>
            <person name="Will S.E."/>
            <person name="Henke P."/>
            <person name="Boedeker C."/>
            <person name="Huang S."/>
            <person name="Brinkmann H."/>
            <person name="Rohde M."/>
            <person name="Jarek M."/>
            <person name="Friedl T."/>
            <person name="Seufert S."/>
            <person name="Schumacher M."/>
            <person name="Overmann J."/>
            <person name="Neumann-Schaal M."/>
            <person name="Petersen J."/>
        </authorList>
    </citation>
    <scope>NUCLEOTIDE SEQUENCE [LARGE SCALE GENOMIC DNA]</scope>
    <source>
        <strain evidence="2 3">PCC 6912</strain>
    </source>
</reference>
<feature type="transmembrane region" description="Helical" evidence="1">
    <location>
        <begin position="41"/>
        <end position="59"/>
    </location>
</feature>